<dbReference type="EMBL" id="DTAI01000253">
    <property type="protein sequence ID" value="HGN37572.1"/>
    <property type="molecule type" value="Genomic_DNA"/>
</dbReference>
<dbReference type="InterPro" id="IPR037024">
    <property type="entry name" value="NiFe_Hase_small_N_sf"/>
</dbReference>
<dbReference type="GO" id="GO:0016491">
    <property type="term" value="F:oxidoreductase activity"/>
    <property type="evidence" value="ECO:0007669"/>
    <property type="project" value="UniProtKB-KW"/>
</dbReference>
<dbReference type="PANTHER" id="PTHR42845">
    <property type="entry name" value="COENZYME F420-REDUCING HYDROGENASE, GAMMA SUBUNIT"/>
    <property type="match status" value="1"/>
</dbReference>
<evidence type="ECO:0000256" key="1">
    <source>
        <dbReference type="ARBA" id="ARBA00023002"/>
    </source>
</evidence>
<keyword evidence="1" id="KW-0560">Oxidoreductase</keyword>
<proteinExistence type="predicted"/>
<comment type="caution">
    <text evidence="3">The sequence shown here is derived from an EMBL/GenBank/DDBJ whole genome shotgun (WGS) entry which is preliminary data.</text>
</comment>
<dbReference type="Pfam" id="PF01058">
    <property type="entry name" value="Oxidored_q6"/>
    <property type="match status" value="1"/>
</dbReference>
<dbReference type="PANTHER" id="PTHR42845:SF2">
    <property type="entry name" value="F420-NON-REDUCING HYDROGENASE VHU SUBUNIT G"/>
    <property type="match status" value="1"/>
</dbReference>
<accession>A0A7J3IAA5</accession>
<protein>
    <recommendedName>
        <fullName evidence="2">NADH:ubiquinone oxidoreductase-like 20kDa subunit domain-containing protein</fullName>
    </recommendedName>
</protein>
<dbReference type="InterPro" id="IPR006137">
    <property type="entry name" value="NADH_UbQ_OxRdtase-like_20kDa"/>
</dbReference>
<reference evidence="3" key="1">
    <citation type="journal article" date="2020" name="mSystems">
        <title>Genome- and Community-Level Interaction Insights into Carbon Utilization and Element Cycling Functions of Hydrothermarchaeota in Hydrothermal Sediment.</title>
        <authorList>
            <person name="Zhou Z."/>
            <person name="Liu Y."/>
            <person name="Xu W."/>
            <person name="Pan J."/>
            <person name="Luo Z.H."/>
            <person name="Li M."/>
        </authorList>
    </citation>
    <scope>NUCLEOTIDE SEQUENCE [LARGE SCALE GENOMIC DNA]</scope>
    <source>
        <strain evidence="3">SpSt-618</strain>
    </source>
</reference>
<evidence type="ECO:0000259" key="2">
    <source>
        <dbReference type="Pfam" id="PF01058"/>
    </source>
</evidence>
<sequence length="301" mass="32329">MVISIGIVSLAYCAGCEVALASMERFCNLIADGVVRIAYSTLLVDSEKLENVDVLFVTGSIRTGEDIIAVKEASRKASKIVAFGSCTCFGGIPGLGNMIRREEIVGGVFGSVQPSESGLLPKLAKFVIPLQSVVDVNYMVPGCPPPEPVIEALLESLVHGREFALPSVSICNECPLNRDDKKPVKEPRRRLLALNDVDVDTCFLKQGVLCMGPATLAGCRALCPSRGAPCIGCMGPLPNSRDQAADMIDALSGVFYMIEPLERILEAVLDPVGLLSMFTLPYSTIPYHRRVGVEEVKRDAN</sequence>
<name>A0A7J3IAA5_9CREN</name>
<feature type="domain" description="NADH:ubiquinone oxidoreductase-like 20kDa subunit" evidence="2">
    <location>
        <begin position="13"/>
        <end position="154"/>
    </location>
</feature>
<dbReference type="Gene3D" id="3.40.50.700">
    <property type="entry name" value="NADH:ubiquinone oxidoreductase-like, 20kDa subunit"/>
    <property type="match status" value="1"/>
</dbReference>
<evidence type="ECO:0000313" key="3">
    <source>
        <dbReference type="EMBL" id="HGN37572.1"/>
    </source>
</evidence>
<dbReference type="AlphaFoldDB" id="A0A7J3IAA5"/>
<organism evidence="3">
    <name type="scientific">Ignisphaera aggregans</name>
    <dbReference type="NCBI Taxonomy" id="334771"/>
    <lineage>
        <taxon>Archaea</taxon>
        <taxon>Thermoproteota</taxon>
        <taxon>Thermoprotei</taxon>
        <taxon>Desulfurococcales</taxon>
        <taxon>Desulfurococcaceae</taxon>
        <taxon>Ignisphaera</taxon>
    </lineage>
</organism>
<gene>
    <name evidence="3" type="ORF">ENT87_08540</name>
</gene>
<dbReference type="InterPro" id="IPR051349">
    <property type="entry name" value="Hydrogenase_assoc-protein"/>
</dbReference>
<dbReference type="GO" id="GO:0051536">
    <property type="term" value="F:iron-sulfur cluster binding"/>
    <property type="evidence" value="ECO:0007669"/>
    <property type="project" value="InterPro"/>
</dbReference>
<dbReference type="SUPFAM" id="SSF56770">
    <property type="entry name" value="HydA/Nqo6-like"/>
    <property type="match status" value="1"/>
</dbReference>